<dbReference type="Gene3D" id="3.80.10.10">
    <property type="entry name" value="Ribonuclease Inhibitor"/>
    <property type="match status" value="1"/>
</dbReference>
<dbReference type="InterPro" id="IPR032675">
    <property type="entry name" value="LRR_dom_sf"/>
</dbReference>
<sequence length="481" mass="55673">MMGDAAPDAEQTSERHSKSGSERVRDHGGAILNNDILLYIMRYLHLTDVFPLAYTCRTLYVEGTKLLLRRQINLNHRNIRSFCTWVLANDGWRAPFLRRISVNLSSVRKRETLFEVEEPLARVLALVENLASISLSYTLYQASPEVIEAISRLTNLKSLSLHDGHPSYIKMVSDMCSPFVHVYLGCSTGFFSLHDEMFRFRDHLKAIRLYRSYLGDAATNFPSVHSLEMRWVQPEDFNLIPILFPNLIHLGIRDIATFELEDAQVEENRIRQATRHRVAYPWPSLAYVSGSLQTLYMLAFTRFIRRVDIRELWIPELQRGGWFTFVLSATQPTHLSLDLIHPRFAPKHLDLPGLLLAASQVTHLRLECRWFRAEKLDMEEFTDNLLKMLRTVSLKHLQLILRRPRAKRGHPAICFMFDTDLRLFTERIVDAAPTLQFISVNMWQRTAHFAVSRPSSLGKDRLRQVSPIAAQTYVAAEWRSS</sequence>
<proteinExistence type="predicted"/>
<dbReference type="OrthoDB" id="2757830at2759"/>
<feature type="compositionally biased region" description="Basic and acidic residues" evidence="1">
    <location>
        <begin position="12"/>
        <end position="26"/>
    </location>
</feature>
<evidence type="ECO:0000256" key="1">
    <source>
        <dbReference type="SAM" id="MobiDB-lite"/>
    </source>
</evidence>
<keyword evidence="3" id="KW-1185">Reference proteome</keyword>
<evidence type="ECO:0000313" key="2">
    <source>
        <dbReference type="EMBL" id="OCH83914.1"/>
    </source>
</evidence>
<dbReference type="SUPFAM" id="SSF52047">
    <property type="entry name" value="RNI-like"/>
    <property type="match status" value="1"/>
</dbReference>
<evidence type="ECO:0008006" key="4">
    <source>
        <dbReference type="Google" id="ProtNLM"/>
    </source>
</evidence>
<accession>A0A8E2AI87</accession>
<feature type="region of interest" description="Disordered" evidence="1">
    <location>
        <begin position="1"/>
        <end position="26"/>
    </location>
</feature>
<dbReference type="AlphaFoldDB" id="A0A8E2AI87"/>
<evidence type="ECO:0000313" key="3">
    <source>
        <dbReference type="Proteomes" id="UP000250043"/>
    </source>
</evidence>
<dbReference type="EMBL" id="KV722766">
    <property type="protein sequence ID" value="OCH83914.1"/>
    <property type="molecule type" value="Genomic_DNA"/>
</dbReference>
<reference evidence="2 3" key="1">
    <citation type="submission" date="2016-07" db="EMBL/GenBank/DDBJ databases">
        <title>Draft genome of the white-rot fungus Obba rivulosa 3A-2.</title>
        <authorList>
            <consortium name="DOE Joint Genome Institute"/>
            <person name="Miettinen O."/>
            <person name="Riley R."/>
            <person name="Acob R."/>
            <person name="Barry K."/>
            <person name="Cullen D."/>
            <person name="De Vries R."/>
            <person name="Hainaut M."/>
            <person name="Hatakka A."/>
            <person name="Henrissat B."/>
            <person name="Hilden K."/>
            <person name="Kuo R."/>
            <person name="Labutti K."/>
            <person name="Lipzen A."/>
            <person name="Makela M.R."/>
            <person name="Sandor L."/>
            <person name="Spatafora J.W."/>
            <person name="Grigoriev I.V."/>
            <person name="Hibbett D.S."/>
        </authorList>
    </citation>
    <scope>NUCLEOTIDE SEQUENCE [LARGE SCALE GENOMIC DNA]</scope>
    <source>
        <strain evidence="2 3">3A-2</strain>
    </source>
</reference>
<name>A0A8E2AI87_9APHY</name>
<protein>
    <recommendedName>
        <fullName evidence="4">F-box domain-containing protein</fullName>
    </recommendedName>
</protein>
<organism evidence="2 3">
    <name type="scientific">Obba rivulosa</name>
    <dbReference type="NCBI Taxonomy" id="1052685"/>
    <lineage>
        <taxon>Eukaryota</taxon>
        <taxon>Fungi</taxon>
        <taxon>Dikarya</taxon>
        <taxon>Basidiomycota</taxon>
        <taxon>Agaricomycotina</taxon>
        <taxon>Agaricomycetes</taxon>
        <taxon>Polyporales</taxon>
        <taxon>Gelatoporiaceae</taxon>
        <taxon>Obba</taxon>
    </lineage>
</organism>
<dbReference type="Proteomes" id="UP000250043">
    <property type="component" value="Unassembled WGS sequence"/>
</dbReference>
<gene>
    <name evidence="2" type="ORF">OBBRIDRAFT_840103</name>
</gene>